<sequence>MIASLRGRVVVVSSFVAHRFGTGGMHFPVSGAAKAALEALARSLAAQVAPQGVTVNCVAPGFTRKDPKGHAATTPEAMERTRALIPTGRLCEPDDIAAAIAFLLSRQAGQITGQVLHVDGGLSLA</sequence>
<dbReference type="AlphaFoldDB" id="A0A6J4L925"/>
<dbReference type="EC" id="1.1.1.100" evidence="3"/>
<gene>
    <name evidence="3" type="ORF">AVDCRST_MAG29-646</name>
</gene>
<dbReference type="PANTHER" id="PTHR43639:SF1">
    <property type="entry name" value="SHORT-CHAIN DEHYDROGENASE_REDUCTASE FAMILY PROTEIN"/>
    <property type="match status" value="1"/>
</dbReference>
<reference evidence="3" key="1">
    <citation type="submission" date="2020-02" db="EMBL/GenBank/DDBJ databases">
        <authorList>
            <person name="Meier V. D."/>
        </authorList>
    </citation>
    <scope>NUCLEOTIDE SEQUENCE</scope>
    <source>
        <strain evidence="3">AVDCRST_MAG29</strain>
    </source>
</reference>
<comment type="similarity">
    <text evidence="1">Belongs to the short-chain dehydrogenases/reductases (SDR) family.</text>
</comment>
<protein>
    <submittedName>
        <fullName evidence="3">3-oxoacyl-[acyl-carrier protein] reductase</fullName>
        <ecNumber evidence="3">1.1.1.100</ecNumber>
    </submittedName>
</protein>
<evidence type="ECO:0000256" key="1">
    <source>
        <dbReference type="ARBA" id="ARBA00006484"/>
    </source>
</evidence>
<dbReference type="PRINTS" id="PR00081">
    <property type="entry name" value="GDHRDH"/>
</dbReference>
<dbReference type="InterPro" id="IPR036291">
    <property type="entry name" value="NAD(P)-bd_dom_sf"/>
</dbReference>
<proteinExistence type="inferred from homology"/>
<dbReference type="Gene3D" id="3.40.50.720">
    <property type="entry name" value="NAD(P)-binding Rossmann-like Domain"/>
    <property type="match status" value="1"/>
</dbReference>
<evidence type="ECO:0000256" key="2">
    <source>
        <dbReference type="ARBA" id="ARBA00023002"/>
    </source>
</evidence>
<evidence type="ECO:0000313" key="3">
    <source>
        <dbReference type="EMBL" id="CAA9324496.1"/>
    </source>
</evidence>
<dbReference type="GO" id="GO:0004316">
    <property type="term" value="F:3-oxoacyl-[acyl-carrier-protein] reductase (NADPH) activity"/>
    <property type="evidence" value="ECO:0007669"/>
    <property type="project" value="UniProtKB-EC"/>
</dbReference>
<organism evidence="3">
    <name type="scientific">uncultured Nocardioidaceae bacterium</name>
    <dbReference type="NCBI Taxonomy" id="253824"/>
    <lineage>
        <taxon>Bacteria</taxon>
        <taxon>Bacillati</taxon>
        <taxon>Actinomycetota</taxon>
        <taxon>Actinomycetes</taxon>
        <taxon>Propionibacteriales</taxon>
        <taxon>Nocardioidaceae</taxon>
        <taxon>environmental samples</taxon>
    </lineage>
</organism>
<dbReference type="EMBL" id="CADCUG010000037">
    <property type="protein sequence ID" value="CAA9324496.1"/>
    <property type="molecule type" value="Genomic_DNA"/>
</dbReference>
<dbReference type="SUPFAM" id="SSF51735">
    <property type="entry name" value="NAD(P)-binding Rossmann-fold domains"/>
    <property type="match status" value="1"/>
</dbReference>
<keyword evidence="2 3" id="KW-0560">Oxidoreductase</keyword>
<accession>A0A6J4L925</accession>
<name>A0A6J4L925_9ACTN</name>
<dbReference type="PANTHER" id="PTHR43639">
    <property type="entry name" value="OXIDOREDUCTASE, SHORT-CHAIN DEHYDROGENASE/REDUCTASE FAMILY (AFU_ORTHOLOGUE AFUA_5G02870)"/>
    <property type="match status" value="1"/>
</dbReference>
<dbReference type="Pfam" id="PF13561">
    <property type="entry name" value="adh_short_C2"/>
    <property type="match status" value="1"/>
</dbReference>
<dbReference type="InterPro" id="IPR002347">
    <property type="entry name" value="SDR_fam"/>
</dbReference>